<comment type="similarity">
    <text evidence="3">Belongs to the bacterial glucokinase family.</text>
</comment>
<evidence type="ECO:0000256" key="2">
    <source>
        <dbReference type="ARBA" id="ARBA00022777"/>
    </source>
</evidence>
<evidence type="ECO:0000313" key="4">
    <source>
        <dbReference type="EMBL" id="ASG68596.1"/>
    </source>
</evidence>
<gene>
    <name evidence="4" type="primary">glk</name>
    <name evidence="4" type="ORF">CDV26_09500</name>
</gene>
<dbReference type="InterPro" id="IPR003836">
    <property type="entry name" value="Glucokinase"/>
</dbReference>
<dbReference type="EMBL" id="CP022132">
    <property type="protein sequence ID" value="ASG68596.1"/>
    <property type="molecule type" value="Genomic_DNA"/>
</dbReference>
<dbReference type="RefSeq" id="WP_088773074.1">
    <property type="nucleotide sequence ID" value="NZ_AP023082.1"/>
</dbReference>
<sequence>MYILSGDIGGTNTRLEVSFLEDGVIKSIAIKKYKGANYNCLSAIIEKFLSEVDLTGQIDSACLAVAGFVSNGEVEVTNLPWMVSEQYISESLGIDKNMVKVINDFEAIGYGIESLDKEQDILTIQDGQKDEDTLCAVVGAGTGLGMCLVSYDKEHAPRVYKTEGGHVDFSPVDDEQVELFKFMRKTFHRISPERFCSGYGIYNIYKYVVRTPLYDQPECMQLRRKLFSVSDSDKAAVIVKYATENREPSALRTIDIFLSIYGSVAGNLALTSFPFRGLYIAGGIAPRLIKQIKESKFLEKFRDKGRISNMMKDFPIHIITNTDVGLIGARTYAAGLVKK</sequence>
<dbReference type="CDD" id="cd24008">
    <property type="entry name" value="ASKHA_NBD_GLK"/>
    <property type="match status" value="1"/>
</dbReference>
<name>A0ABM6M194_9GAMM</name>
<keyword evidence="1" id="KW-0808">Transferase</keyword>
<protein>
    <submittedName>
        <fullName evidence="4">Glucokinase</fullName>
    </submittedName>
</protein>
<dbReference type="SUPFAM" id="SSF53067">
    <property type="entry name" value="Actin-like ATPase domain"/>
    <property type="match status" value="1"/>
</dbReference>
<proteinExistence type="inferred from homology"/>
<dbReference type="InterPro" id="IPR043129">
    <property type="entry name" value="ATPase_NBD"/>
</dbReference>
<keyword evidence="5" id="KW-1185">Reference proteome</keyword>
<dbReference type="PANTHER" id="PTHR47363:SF1">
    <property type="entry name" value="GLUCOKINASE"/>
    <property type="match status" value="1"/>
</dbReference>
<reference evidence="4 5" key="1">
    <citation type="submission" date="2017-06" db="EMBL/GenBank/DDBJ databases">
        <title>Complete genome of Francisella halioticida.</title>
        <authorList>
            <person name="Sjodin A."/>
        </authorList>
    </citation>
    <scope>NUCLEOTIDE SEQUENCE [LARGE SCALE GENOMIC DNA]</scope>
    <source>
        <strain evidence="4 5">DSM 23729</strain>
    </source>
</reference>
<dbReference type="Gene3D" id="3.30.420.40">
    <property type="match status" value="1"/>
</dbReference>
<keyword evidence="2" id="KW-0418">Kinase</keyword>
<organism evidence="4 5">
    <name type="scientific">Francisella halioticida</name>
    <dbReference type="NCBI Taxonomy" id="549298"/>
    <lineage>
        <taxon>Bacteria</taxon>
        <taxon>Pseudomonadati</taxon>
        <taxon>Pseudomonadota</taxon>
        <taxon>Gammaproteobacteria</taxon>
        <taxon>Thiotrichales</taxon>
        <taxon>Francisellaceae</taxon>
        <taxon>Francisella</taxon>
    </lineage>
</organism>
<evidence type="ECO:0000256" key="3">
    <source>
        <dbReference type="RuleBase" id="RU004046"/>
    </source>
</evidence>
<dbReference type="Gene3D" id="3.40.367.20">
    <property type="match status" value="1"/>
</dbReference>
<dbReference type="Proteomes" id="UP000249910">
    <property type="component" value="Chromosome"/>
</dbReference>
<dbReference type="PANTHER" id="PTHR47363">
    <property type="entry name" value="GLUCOKINASE"/>
    <property type="match status" value="1"/>
</dbReference>
<evidence type="ECO:0000256" key="1">
    <source>
        <dbReference type="ARBA" id="ARBA00022679"/>
    </source>
</evidence>
<accession>A0ABM6M194</accession>
<dbReference type="Pfam" id="PF02685">
    <property type="entry name" value="Glucokinase"/>
    <property type="match status" value="1"/>
</dbReference>
<evidence type="ECO:0000313" key="5">
    <source>
        <dbReference type="Proteomes" id="UP000249910"/>
    </source>
</evidence>
<dbReference type="NCBIfam" id="TIGR00749">
    <property type="entry name" value="glk"/>
    <property type="match status" value="1"/>
</dbReference>